<sequence>MKRRLALLLAPLLLAGPAAAAEGILPGYWETTNRLISPIPQKKVEKRCITPQEVAKFMEGPSNRHYKCTYPTKSFEGGKILLKGTCRSKKGRVVDVSGQGSYTPTTMQLTANIATEWAGLTIAGRASTDARRISDTCPSAAVAQSN</sequence>
<feature type="chain" id="PRO_5045890434" evidence="1">
    <location>
        <begin position="21"/>
        <end position="146"/>
    </location>
</feature>
<name>A0ABW4N656_9CAUL</name>
<proteinExistence type="predicted"/>
<dbReference type="EMBL" id="JBHUEY010000006">
    <property type="protein sequence ID" value="MFD1785288.1"/>
    <property type="molecule type" value="Genomic_DNA"/>
</dbReference>
<dbReference type="Pfam" id="PF12276">
    <property type="entry name" value="DUF3617"/>
    <property type="match status" value="1"/>
</dbReference>
<gene>
    <name evidence="2" type="ORF">ACFSC0_17945</name>
</gene>
<reference evidence="3" key="1">
    <citation type="journal article" date="2019" name="Int. J. Syst. Evol. Microbiol.">
        <title>The Global Catalogue of Microorganisms (GCM) 10K type strain sequencing project: providing services to taxonomists for standard genome sequencing and annotation.</title>
        <authorList>
            <consortium name="The Broad Institute Genomics Platform"/>
            <consortium name="The Broad Institute Genome Sequencing Center for Infectious Disease"/>
            <person name="Wu L."/>
            <person name="Ma J."/>
        </authorList>
    </citation>
    <scope>NUCLEOTIDE SEQUENCE [LARGE SCALE GENOMIC DNA]</scope>
    <source>
        <strain evidence="3">DFY28</strain>
    </source>
</reference>
<evidence type="ECO:0000256" key="1">
    <source>
        <dbReference type="SAM" id="SignalP"/>
    </source>
</evidence>
<feature type="signal peptide" evidence="1">
    <location>
        <begin position="1"/>
        <end position="20"/>
    </location>
</feature>
<evidence type="ECO:0000313" key="3">
    <source>
        <dbReference type="Proteomes" id="UP001597237"/>
    </source>
</evidence>
<organism evidence="2 3">
    <name type="scientific">Phenylobacterium terrae</name>
    <dbReference type="NCBI Taxonomy" id="2665495"/>
    <lineage>
        <taxon>Bacteria</taxon>
        <taxon>Pseudomonadati</taxon>
        <taxon>Pseudomonadota</taxon>
        <taxon>Alphaproteobacteria</taxon>
        <taxon>Caulobacterales</taxon>
        <taxon>Caulobacteraceae</taxon>
        <taxon>Phenylobacterium</taxon>
    </lineage>
</organism>
<dbReference type="RefSeq" id="WP_377282240.1">
    <property type="nucleotide sequence ID" value="NZ_JBHRSI010000005.1"/>
</dbReference>
<dbReference type="InterPro" id="IPR022061">
    <property type="entry name" value="DUF3617"/>
</dbReference>
<keyword evidence="3" id="KW-1185">Reference proteome</keyword>
<accession>A0ABW4N656</accession>
<keyword evidence="1" id="KW-0732">Signal</keyword>
<comment type="caution">
    <text evidence="2">The sequence shown here is derived from an EMBL/GenBank/DDBJ whole genome shotgun (WGS) entry which is preliminary data.</text>
</comment>
<dbReference type="Proteomes" id="UP001597237">
    <property type="component" value="Unassembled WGS sequence"/>
</dbReference>
<protein>
    <submittedName>
        <fullName evidence="2">DUF3617 domain-containing protein</fullName>
    </submittedName>
</protein>
<evidence type="ECO:0000313" key="2">
    <source>
        <dbReference type="EMBL" id="MFD1785288.1"/>
    </source>
</evidence>